<keyword evidence="5" id="KW-0067">ATP-binding</keyword>
<accession>A0AAV6Y259</accession>
<dbReference type="FunFam" id="3.10.110.10:FF:000028">
    <property type="entry name" value="Probable ubiquitin-conjugating enzyme E2 23"/>
    <property type="match status" value="1"/>
</dbReference>
<evidence type="ECO:0000256" key="4">
    <source>
        <dbReference type="ARBA" id="ARBA00022786"/>
    </source>
</evidence>
<name>A0AAV6Y259_9LAMI</name>
<proteinExistence type="predicted"/>
<dbReference type="EC" id="2.3.2.23" evidence="1"/>
<dbReference type="SMART" id="SM00212">
    <property type="entry name" value="UBCc"/>
    <property type="match status" value="1"/>
</dbReference>
<gene>
    <name evidence="7" type="ORF">BUALT_Bualt03G0057200</name>
</gene>
<dbReference type="Gene3D" id="3.10.110.10">
    <property type="entry name" value="Ubiquitin Conjugating Enzyme"/>
    <property type="match status" value="1"/>
</dbReference>
<evidence type="ECO:0000313" key="7">
    <source>
        <dbReference type="EMBL" id="KAG8385553.1"/>
    </source>
</evidence>
<keyword evidence="3" id="KW-0547">Nucleotide-binding</keyword>
<feature type="domain" description="UBC core" evidence="6">
    <location>
        <begin position="588"/>
        <end position="748"/>
    </location>
</feature>
<keyword evidence="2" id="KW-0808">Transferase</keyword>
<evidence type="ECO:0000256" key="2">
    <source>
        <dbReference type="ARBA" id="ARBA00022679"/>
    </source>
</evidence>
<dbReference type="Pfam" id="PF23043">
    <property type="entry name" value="SH3-B_UBE2O"/>
    <property type="match status" value="1"/>
</dbReference>
<dbReference type="EMBL" id="WHWC01000003">
    <property type="protein sequence ID" value="KAG8385553.1"/>
    <property type="molecule type" value="Genomic_DNA"/>
</dbReference>
<keyword evidence="8" id="KW-1185">Reference proteome</keyword>
<reference evidence="7" key="1">
    <citation type="submission" date="2019-10" db="EMBL/GenBank/DDBJ databases">
        <authorList>
            <person name="Zhang R."/>
            <person name="Pan Y."/>
            <person name="Wang J."/>
            <person name="Ma R."/>
            <person name="Yu S."/>
        </authorList>
    </citation>
    <scope>NUCLEOTIDE SEQUENCE</scope>
    <source>
        <strain evidence="7">LA-IB0</strain>
        <tissue evidence="7">Leaf</tissue>
    </source>
</reference>
<dbReference type="AlphaFoldDB" id="A0AAV6Y259"/>
<dbReference type="PANTHER" id="PTHR46116">
    <property type="entry name" value="(E3-INDEPENDENT) E2 UBIQUITIN-CONJUGATING ENZYME"/>
    <property type="match status" value="1"/>
</dbReference>
<keyword evidence="4" id="KW-0833">Ubl conjugation pathway</keyword>
<dbReference type="InterPro" id="IPR057734">
    <property type="entry name" value="UBE2O-like_SH3-C"/>
</dbReference>
<dbReference type="InterPro" id="IPR057733">
    <property type="entry name" value="UBE2O-like_SH3-B"/>
</dbReference>
<sequence length="837" mass="93580">MDSDFDTLSDSSSSEYLDDIDSLYGGQAHSIFSSLEETIEKIDDFLLFERKFMYGDIVSLLSDPLGQTGKVINVDMTVDLEHIYGSKVKNINSKNLHRIRSISVGDYVAQGAWLGKVEKIDDLLTVLFDDGTKCQLSAVGPEKIISISPDLIEDPQYPFYPGQRVQVESLSVSRSTNWLCGMGNNKHEQGTVCSVEAGLVYVDWISCAVINGEKGHAPPCMQDSRNLSLLASFPHANWQVGDCCVVGVSETVTFEQIAVIVKTRTKVDVQWQNGSQSLGLDSHSLFPVNIVDVHDFWPDSYVLEKGTVDDSQVLGIQKWGIVKCVDSYERTVKVKWFKSEEDQTEEIVSAYELAEHPDYSFCLGEAVFRKENSVVGLSDGSSMRNHTEKFLSHIGIVVGFEYGDVEVKWVSGATSKVAPHEIYRVEKCEGTTATSVLGDENDQQSNEEFPVKENQLLAPQIKDVSGTCDNAKDSISPSLSQVAIGVFTSIFGSLGTSLINACRSTSEDGQILEKHSDEEEMELCNLKLDDLRIPEKITSEQIKEDNGDVISPLGSNHSESFKQFNMVSGCSDHHFVDRSMMSLQVKREWLKKVHQEWSILEKDLPETIYVRVYEERMDLVRAAIIGSAGTPYHDGLFFFDIYLPPQYPNEPPMVYYNSGGLRINPNLYESGKVCLSLLNTWTGSDSEVWNPKSSTILQVLLSLQALVLNEKPYFNEAGYDTQIGKAGGEKNSISYNENAFLVSCRSMLYLLRKPPKHFEALVDEHFRRRWRDILMACKAYTEGAPIGYPFRCGNGEGENQKRSSTGFKIMLSKLVPKFVEAFSDKGIECSNLLDQLR</sequence>
<evidence type="ECO:0000313" key="8">
    <source>
        <dbReference type="Proteomes" id="UP000826271"/>
    </source>
</evidence>
<dbReference type="PANTHER" id="PTHR46116:SF15">
    <property type="entry name" value="(E3-INDEPENDENT) E2 UBIQUITIN-CONJUGATING ENZYME"/>
    <property type="match status" value="1"/>
</dbReference>
<dbReference type="PROSITE" id="PS50127">
    <property type="entry name" value="UBC_2"/>
    <property type="match status" value="1"/>
</dbReference>
<evidence type="ECO:0000256" key="5">
    <source>
        <dbReference type="ARBA" id="ARBA00022840"/>
    </source>
</evidence>
<evidence type="ECO:0000256" key="3">
    <source>
        <dbReference type="ARBA" id="ARBA00022741"/>
    </source>
</evidence>
<dbReference type="InterPro" id="IPR000608">
    <property type="entry name" value="UBC"/>
</dbReference>
<dbReference type="Pfam" id="PF23046">
    <property type="entry name" value="tSH3-B_UBE2O"/>
    <property type="match status" value="1"/>
</dbReference>
<dbReference type="InterPro" id="IPR016135">
    <property type="entry name" value="UBQ-conjugating_enzyme/RWD"/>
</dbReference>
<dbReference type="SUPFAM" id="SSF54495">
    <property type="entry name" value="UBC-like"/>
    <property type="match status" value="1"/>
</dbReference>
<dbReference type="Pfam" id="PF23044">
    <property type="entry name" value="SH3-C_UBE2O"/>
    <property type="match status" value="1"/>
</dbReference>
<evidence type="ECO:0000256" key="1">
    <source>
        <dbReference type="ARBA" id="ARBA00012486"/>
    </source>
</evidence>
<dbReference type="Pfam" id="PF00179">
    <property type="entry name" value="UQ_con"/>
    <property type="match status" value="1"/>
</dbReference>
<dbReference type="Proteomes" id="UP000826271">
    <property type="component" value="Unassembled WGS sequence"/>
</dbReference>
<dbReference type="GO" id="GO:0061631">
    <property type="term" value="F:ubiquitin conjugating enzyme activity"/>
    <property type="evidence" value="ECO:0007669"/>
    <property type="project" value="UniProtKB-EC"/>
</dbReference>
<dbReference type="GO" id="GO:0005524">
    <property type="term" value="F:ATP binding"/>
    <property type="evidence" value="ECO:0007669"/>
    <property type="project" value="UniProtKB-KW"/>
</dbReference>
<protein>
    <recommendedName>
        <fullName evidence="1">E2 ubiquitin-conjugating enzyme</fullName>
        <ecNumber evidence="1">2.3.2.23</ecNumber>
    </recommendedName>
</protein>
<dbReference type="CDD" id="cd23837">
    <property type="entry name" value="UBCc_UBE2O"/>
    <property type="match status" value="1"/>
</dbReference>
<evidence type="ECO:0000259" key="6">
    <source>
        <dbReference type="PROSITE" id="PS50127"/>
    </source>
</evidence>
<comment type="caution">
    <text evidence="7">The sequence shown here is derived from an EMBL/GenBank/DDBJ whole genome shotgun (WGS) entry which is preliminary data.</text>
</comment>
<dbReference type="InterPro" id="IPR057735">
    <property type="entry name" value="UBE2O-like_tSH3-B"/>
</dbReference>
<organism evidence="7 8">
    <name type="scientific">Buddleja alternifolia</name>
    <dbReference type="NCBI Taxonomy" id="168488"/>
    <lineage>
        <taxon>Eukaryota</taxon>
        <taxon>Viridiplantae</taxon>
        <taxon>Streptophyta</taxon>
        <taxon>Embryophyta</taxon>
        <taxon>Tracheophyta</taxon>
        <taxon>Spermatophyta</taxon>
        <taxon>Magnoliopsida</taxon>
        <taxon>eudicotyledons</taxon>
        <taxon>Gunneridae</taxon>
        <taxon>Pentapetalae</taxon>
        <taxon>asterids</taxon>
        <taxon>lamiids</taxon>
        <taxon>Lamiales</taxon>
        <taxon>Scrophulariaceae</taxon>
        <taxon>Buddlejeae</taxon>
        <taxon>Buddleja</taxon>
    </lineage>
</organism>